<name>A0A6L8LKT9_9RHOB</name>
<proteinExistence type="predicted"/>
<dbReference type="SUPFAM" id="SSF46785">
    <property type="entry name" value="Winged helix' DNA-binding domain"/>
    <property type="match status" value="1"/>
</dbReference>
<dbReference type="PROSITE" id="PS51118">
    <property type="entry name" value="HTH_HXLR"/>
    <property type="match status" value="1"/>
</dbReference>
<keyword evidence="3" id="KW-0804">Transcription</keyword>
<accession>A0A6L8LKT9</accession>
<evidence type="ECO:0000259" key="4">
    <source>
        <dbReference type="PROSITE" id="PS51118"/>
    </source>
</evidence>
<evidence type="ECO:0000313" key="5">
    <source>
        <dbReference type="EMBL" id="MYM56668.1"/>
    </source>
</evidence>
<comment type="caution">
    <text evidence="5">The sequence shown here is derived from an EMBL/GenBank/DDBJ whole genome shotgun (WGS) entry which is preliminary data.</text>
</comment>
<evidence type="ECO:0000256" key="1">
    <source>
        <dbReference type="ARBA" id="ARBA00023015"/>
    </source>
</evidence>
<evidence type="ECO:0000313" key="6">
    <source>
        <dbReference type="Proteomes" id="UP000479043"/>
    </source>
</evidence>
<keyword evidence="2" id="KW-0238">DNA-binding</keyword>
<dbReference type="Gene3D" id="1.10.10.10">
    <property type="entry name" value="Winged helix-like DNA-binding domain superfamily/Winged helix DNA-binding domain"/>
    <property type="match status" value="1"/>
</dbReference>
<reference evidence="5 6" key="1">
    <citation type="submission" date="2020-01" db="EMBL/GenBank/DDBJ databases">
        <authorList>
            <person name="Chen S."/>
        </authorList>
    </citation>
    <scope>NUCLEOTIDE SEQUENCE [LARGE SCALE GENOMIC DNA]</scope>
    <source>
        <strain evidence="5 6">GS-10</strain>
    </source>
</reference>
<dbReference type="RefSeq" id="WP_160974580.1">
    <property type="nucleotide sequence ID" value="NZ_WWEN01000007.1"/>
</dbReference>
<keyword evidence="1" id="KW-0805">Transcription regulation</keyword>
<dbReference type="PANTHER" id="PTHR33204:SF18">
    <property type="entry name" value="TRANSCRIPTIONAL REGULATORY PROTEIN"/>
    <property type="match status" value="1"/>
</dbReference>
<dbReference type="EMBL" id="WWEN01000007">
    <property type="protein sequence ID" value="MYM56668.1"/>
    <property type="molecule type" value="Genomic_DNA"/>
</dbReference>
<evidence type="ECO:0000256" key="3">
    <source>
        <dbReference type="ARBA" id="ARBA00023163"/>
    </source>
</evidence>
<dbReference type="PANTHER" id="PTHR33204">
    <property type="entry name" value="TRANSCRIPTIONAL REGULATOR, MARR FAMILY"/>
    <property type="match status" value="1"/>
</dbReference>
<dbReference type="AlphaFoldDB" id="A0A6L8LKT9"/>
<feature type="domain" description="HTH hxlR-type" evidence="4">
    <location>
        <begin position="12"/>
        <end position="111"/>
    </location>
</feature>
<dbReference type="InterPro" id="IPR002577">
    <property type="entry name" value="HTH_HxlR"/>
</dbReference>
<dbReference type="InterPro" id="IPR036390">
    <property type="entry name" value="WH_DNA-bd_sf"/>
</dbReference>
<keyword evidence="6" id="KW-1185">Reference proteome</keyword>
<gene>
    <name evidence="5" type="ORF">GR167_15220</name>
</gene>
<dbReference type="InterPro" id="IPR036388">
    <property type="entry name" value="WH-like_DNA-bd_sf"/>
</dbReference>
<protein>
    <submittedName>
        <fullName evidence="5">Transcriptional regulator</fullName>
    </submittedName>
</protein>
<organism evidence="5 6">
    <name type="scientific">Thalassovita mangrovi</name>
    <dbReference type="NCBI Taxonomy" id="2692236"/>
    <lineage>
        <taxon>Bacteria</taxon>
        <taxon>Pseudomonadati</taxon>
        <taxon>Pseudomonadota</taxon>
        <taxon>Alphaproteobacteria</taxon>
        <taxon>Rhodobacterales</taxon>
        <taxon>Roseobacteraceae</taxon>
        <taxon>Thalassovita</taxon>
    </lineage>
</organism>
<dbReference type="GO" id="GO:0003677">
    <property type="term" value="F:DNA binding"/>
    <property type="evidence" value="ECO:0007669"/>
    <property type="project" value="UniProtKB-KW"/>
</dbReference>
<dbReference type="Pfam" id="PF01638">
    <property type="entry name" value="HxlR"/>
    <property type="match status" value="1"/>
</dbReference>
<evidence type="ECO:0000256" key="2">
    <source>
        <dbReference type="ARBA" id="ARBA00023125"/>
    </source>
</evidence>
<sequence length="125" mass="14552">MSQPQHDFRSACSIARTLELLGDKWTLLVVRDLMWHGKHTFQQLQGSAERMPANLLSQRLKRLMDWGLVRREAYQDRPVRYQYHLTEEGRSLEPVLLQIMAWGHDHLGGGLYDPQQGRTVADARD</sequence>
<dbReference type="Proteomes" id="UP000479043">
    <property type="component" value="Unassembled WGS sequence"/>
</dbReference>